<name>A0ABV5HYY6_9RHOB</name>
<proteinExistence type="predicted"/>
<reference evidence="3 4" key="1">
    <citation type="submission" date="2024-09" db="EMBL/GenBank/DDBJ databases">
        <authorList>
            <person name="Sun Q."/>
            <person name="Mori K."/>
        </authorList>
    </citation>
    <scope>NUCLEOTIDE SEQUENCE [LARGE SCALE GENOMIC DNA]</scope>
    <source>
        <strain evidence="3 4">CECT 9424</strain>
    </source>
</reference>
<dbReference type="Proteomes" id="UP001589670">
    <property type="component" value="Unassembled WGS sequence"/>
</dbReference>
<feature type="transmembrane region" description="Helical" evidence="1">
    <location>
        <begin position="24"/>
        <end position="44"/>
    </location>
</feature>
<evidence type="ECO:0000256" key="1">
    <source>
        <dbReference type="SAM" id="Phobius"/>
    </source>
</evidence>
<dbReference type="SUPFAM" id="SSF53300">
    <property type="entry name" value="vWA-like"/>
    <property type="match status" value="1"/>
</dbReference>
<organism evidence="3 4">
    <name type="scientific">Roseovarius ramblicola</name>
    <dbReference type="NCBI Taxonomy" id="2022336"/>
    <lineage>
        <taxon>Bacteria</taxon>
        <taxon>Pseudomonadati</taxon>
        <taxon>Pseudomonadota</taxon>
        <taxon>Alphaproteobacteria</taxon>
        <taxon>Rhodobacterales</taxon>
        <taxon>Roseobacteraceae</taxon>
        <taxon>Roseovarius</taxon>
    </lineage>
</organism>
<dbReference type="Gene3D" id="3.40.50.410">
    <property type="entry name" value="von Willebrand factor, type A domain"/>
    <property type="match status" value="1"/>
</dbReference>
<evidence type="ECO:0000259" key="2">
    <source>
        <dbReference type="Pfam" id="PF13400"/>
    </source>
</evidence>
<feature type="domain" description="Putative Flp pilus-assembly TadG-like N-terminal" evidence="2">
    <location>
        <begin position="23"/>
        <end position="69"/>
    </location>
</feature>
<accession>A0ABV5HYY6</accession>
<dbReference type="EMBL" id="JBHMEC010000011">
    <property type="protein sequence ID" value="MFB9149640.1"/>
    <property type="molecule type" value="Genomic_DNA"/>
</dbReference>
<keyword evidence="1" id="KW-0472">Membrane</keyword>
<evidence type="ECO:0000313" key="3">
    <source>
        <dbReference type="EMBL" id="MFB9149640.1"/>
    </source>
</evidence>
<dbReference type="InterPro" id="IPR036465">
    <property type="entry name" value="vWFA_dom_sf"/>
</dbReference>
<keyword evidence="1" id="KW-1133">Transmembrane helix</keyword>
<evidence type="ECO:0000313" key="4">
    <source>
        <dbReference type="Proteomes" id="UP001589670"/>
    </source>
</evidence>
<gene>
    <name evidence="3" type="ORF">ACFFU4_07755</name>
</gene>
<sequence length="574" mass="63869">MGDCIARTQRTGATGRFLRDEGGVVTVFSLFILMMMLIVGGLALDSMRHEMTRAQLQTTLDRAVLAGAKSATPEEARATVEDYFAKADLSSYLAGEQEGDIEIYLNSASVTARASRTIDTHLMRLAGVETLTAGGISTAEVRVPKLEISLVLDVSGSMGGTKISRLRGAAKQFVSTILDTSEPGNAVISVIPFSWSVTPPKSVFDALAVDVRHDNSTCLRFNANDFHHATLTSGKSAFSSGKPVDQMIYTSLYGDFDNLQSTSRSCFTDDYMKFLPYSMNEGTLHAKIDSLQASGNTSGHEGMNWGAALLDPSFRQVSVQLIAKGEMDAALAHVPADYTEPETLKVVVMMGDGANTTSYFFDRSPPKYRGKHSNLYRVTQQGQRFDHAFDRTNPSRQWHEQWVEQYCYLDWLECVYEDDGPVTSSYYLRDPSPHRYYDIDRDDWLSRNEFEDLENRDGFVSKERLDWEEAWGHMSPRYYSEITGDWSAWNDYVGSERLDGNDKDARMRDVCGATKTHGVVVYSIGFEVSKGGRAERVLSDCASSTSHYYRANTTDISAVFNSIAANVQNLRLTQ</sequence>
<dbReference type="InterPro" id="IPR028087">
    <property type="entry name" value="Tad_N"/>
</dbReference>
<protein>
    <submittedName>
        <fullName evidence="3">Pilus assembly protein TadG-related protein</fullName>
    </submittedName>
</protein>
<keyword evidence="4" id="KW-1185">Reference proteome</keyword>
<dbReference type="RefSeq" id="WP_377068749.1">
    <property type="nucleotide sequence ID" value="NZ_JBHMEC010000011.1"/>
</dbReference>
<comment type="caution">
    <text evidence="3">The sequence shown here is derived from an EMBL/GenBank/DDBJ whole genome shotgun (WGS) entry which is preliminary data.</text>
</comment>
<dbReference type="Pfam" id="PF13400">
    <property type="entry name" value="Tad"/>
    <property type="match status" value="1"/>
</dbReference>
<keyword evidence="1" id="KW-0812">Transmembrane</keyword>
<dbReference type="CDD" id="cd00198">
    <property type="entry name" value="vWFA"/>
    <property type="match status" value="1"/>
</dbReference>